<dbReference type="Pfam" id="PF00392">
    <property type="entry name" value="GntR"/>
    <property type="match status" value="1"/>
</dbReference>
<dbReference type="PROSITE" id="PS50949">
    <property type="entry name" value="HTH_GNTR"/>
    <property type="match status" value="1"/>
</dbReference>
<comment type="caution">
    <text evidence="5">The sequence shown here is derived from an EMBL/GenBank/DDBJ whole genome shotgun (WGS) entry which is preliminary data.</text>
</comment>
<dbReference type="PANTHER" id="PTHR44846:SF17">
    <property type="entry name" value="GNTR-FAMILY TRANSCRIPTIONAL REGULATOR"/>
    <property type="match status" value="1"/>
</dbReference>
<dbReference type="RefSeq" id="WP_190253540.1">
    <property type="nucleotide sequence ID" value="NZ_BMPI01000035.1"/>
</dbReference>
<reference evidence="5" key="1">
    <citation type="journal article" date="2014" name="Int. J. Syst. Evol. Microbiol.">
        <title>Complete genome sequence of Corynebacterium casei LMG S-19264T (=DSM 44701T), isolated from a smear-ripened cheese.</title>
        <authorList>
            <consortium name="US DOE Joint Genome Institute (JGI-PGF)"/>
            <person name="Walter F."/>
            <person name="Albersmeier A."/>
            <person name="Kalinowski J."/>
            <person name="Ruckert C."/>
        </authorList>
    </citation>
    <scope>NUCLEOTIDE SEQUENCE</scope>
    <source>
        <strain evidence="5">JCM 19831</strain>
    </source>
</reference>
<dbReference type="Proteomes" id="UP000642070">
    <property type="component" value="Unassembled WGS sequence"/>
</dbReference>
<proteinExistence type="predicted"/>
<dbReference type="InterPro" id="IPR036390">
    <property type="entry name" value="WH_DNA-bd_sf"/>
</dbReference>
<dbReference type="GO" id="GO:0003677">
    <property type="term" value="F:DNA binding"/>
    <property type="evidence" value="ECO:0007669"/>
    <property type="project" value="UniProtKB-KW"/>
</dbReference>
<evidence type="ECO:0000256" key="2">
    <source>
        <dbReference type="ARBA" id="ARBA00023125"/>
    </source>
</evidence>
<evidence type="ECO:0000313" key="6">
    <source>
        <dbReference type="Proteomes" id="UP000642070"/>
    </source>
</evidence>
<dbReference type="CDD" id="cd07377">
    <property type="entry name" value="WHTH_GntR"/>
    <property type="match status" value="1"/>
</dbReference>
<dbReference type="GO" id="GO:0045892">
    <property type="term" value="P:negative regulation of DNA-templated transcription"/>
    <property type="evidence" value="ECO:0007669"/>
    <property type="project" value="TreeGrafter"/>
</dbReference>
<gene>
    <name evidence="5" type="ORF">GCM10007977_062260</name>
</gene>
<evidence type="ECO:0000313" key="5">
    <source>
        <dbReference type="EMBL" id="GGM52170.1"/>
    </source>
</evidence>
<dbReference type="InterPro" id="IPR050679">
    <property type="entry name" value="Bact_HTH_transcr_reg"/>
</dbReference>
<evidence type="ECO:0000256" key="3">
    <source>
        <dbReference type="ARBA" id="ARBA00023163"/>
    </source>
</evidence>
<dbReference type="SMART" id="SM00345">
    <property type="entry name" value="HTH_GNTR"/>
    <property type="match status" value="1"/>
</dbReference>
<feature type="domain" description="HTH gntR-type" evidence="4">
    <location>
        <begin position="10"/>
        <end position="76"/>
    </location>
</feature>
<reference evidence="5" key="2">
    <citation type="submission" date="2020-09" db="EMBL/GenBank/DDBJ databases">
        <authorList>
            <person name="Sun Q."/>
            <person name="Ohkuma M."/>
        </authorList>
    </citation>
    <scope>NUCLEOTIDE SEQUENCE</scope>
    <source>
        <strain evidence="5">JCM 19831</strain>
    </source>
</reference>
<dbReference type="EMBL" id="BMPI01000035">
    <property type="protein sequence ID" value="GGM52170.1"/>
    <property type="molecule type" value="Genomic_DNA"/>
</dbReference>
<keyword evidence="1" id="KW-0805">Transcription regulation</keyword>
<evidence type="ECO:0000256" key="1">
    <source>
        <dbReference type="ARBA" id="ARBA00023015"/>
    </source>
</evidence>
<keyword evidence="3" id="KW-0804">Transcription</keyword>
<dbReference type="Gene3D" id="1.10.10.10">
    <property type="entry name" value="Winged helix-like DNA-binding domain superfamily/Winged helix DNA-binding domain"/>
    <property type="match status" value="1"/>
</dbReference>
<protein>
    <recommendedName>
        <fullName evidence="4">HTH gntR-type domain-containing protein</fullName>
    </recommendedName>
</protein>
<dbReference type="InterPro" id="IPR000524">
    <property type="entry name" value="Tscrpt_reg_HTH_GntR"/>
</dbReference>
<organism evidence="5 6">
    <name type="scientific">Dactylosporangium sucinum</name>
    <dbReference type="NCBI Taxonomy" id="1424081"/>
    <lineage>
        <taxon>Bacteria</taxon>
        <taxon>Bacillati</taxon>
        <taxon>Actinomycetota</taxon>
        <taxon>Actinomycetes</taxon>
        <taxon>Micromonosporales</taxon>
        <taxon>Micromonosporaceae</taxon>
        <taxon>Dactylosporangium</taxon>
    </lineage>
</organism>
<name>A0A917X1W5_9ACTN</name>
<dbReference type="InterPro" id="IPR036388">
    <property type="entry name" value="WH-like_DNA-bd_sf"/>
</dbReference>
<accession>A0A917X1W5</accession>
<dbReference type="PANTHER" id="PTHR44846">
    <property type="entry name" value="MANNOSYL-D-GLYCERATE TRANSPORT/METABOLISM SYSTEM REPRESSOR MNGR-RELATED"/>
    <property type="match status" value="1"/>
</dbReference>
<keyword evidence="2" id="KW-0238">DNA-binding</keyword>
<dbReference type="SUPFAM" id="SSF46785">
    <property type="entry name" value="Winged helix' DNA-binding domain"/>
    <property type="match status" value="1"/>
</dbReference>
<keyword evidence="6" id="KW-1185">Reference proteome</keyword>
<dbReference type="GO" id="GO:0003700">
    <property type="term" value="F:DNA-binding transcription factor activity"/>
    <property type="evidence" value="ECO:0007669"/>
    <property type="project" value="InterPro"/>
</dbReference>
<sequence>MPADNNGDDRPEWERVAAGLRARIKAGQPGDRLPSIAELGAEYGVGATTVKMAISHLRATGEVRTRRGMGTFIPSGPADAAGD</sequence>
<dbReference type="AlphaFoldDB" id="A0A917X1W5"/>
<evidence type="ECO:0000259" key="4">
    <source>
        <dbReference type="PROSITE" id="PS50949"/>
    </source>
</evidence>